<dbReference type="RefSeq" id="WP_083440045.1">
    <property type="nucleotide sequence ID" value="NZ_CP012669.1"/>
</dbReference>
<keyword evidence="1" id="KW-0732">Signal</keyword>
<dbReference type="KEGG" id="aep:AMC99_00348"/>
<dbReference type="STRING" id="361183.AMC99_00348"/>
<evidence type="ECO:0000313" key="3">
    <source>
        <dbReference type="Proteomes" id="UP000057938"/>
    </source>
</evidence>
<feature type="signal peptide" evidence="1">
    <location>
        <begin position="1"/>
        <end position="22"/>
    </location>
</feature>
<keyword evidence="3" id="KW-1185">Reference proteome</keyword>
<reference evidence="2 3" key="1">
    <citation type="submission" date="2015-09" db="EMBL/GenBank/DDBJ databases">
        <title>Complete genome sequence of a benzo[a]pyrene-degrading bacterium Altererythrobacter epoxidivorans CGMCC 1.7731T.</title>
        <authorList>
            <person name="Li Z."/>
            <person name="Cheng H."/>
            <person name="Huo Y."/>
            <person name="Xu X."/>
        </authorList>
    </citation>
    <scope>NUCLEOTIDE SEQUENCE [LARGE SCALE GENOMIC DNA]</scope>
    <source>
        <strain evidence="2 3">CGMCC 1.7731</strain>
    </source>
</reference>
<dbReference type="Gene3D" id="3.30.10.10">
    <property type="entry name" value="Trypsin Inhibitor V, subunit A"/>
    <property type="match status" value="1"/>
</dbReference>
<accession>A0A0M5KZ15</accession>
<evidence type="ECO:0000256" key="1">
    <source>
        <dbReference type="SAM" id="SignalP"/>
    </source>
</evidence>
<dbReference type="InterPro" id="IPR021719">
    <property type="entry name" value="Prot_inh_I78"/>
</dbReference>
<feature type="chain" id="PRO_5005804688" description="Peptidase inhibitor I78 family protein" evidence="1">
    <location>
        <begin position="23"/>
        <end position="100"/>
    </location>
</feature>
<gene>
    <name evidence="2" type="ORF">AMC99_00348</name>
</gene>
<proteinExistence type="predicted"/>
<protein>
    <recommendedName>
        <fullName evidence="4">Peptidase inhibitor I78 family protein</fullName>
    </recommendedName>
</protein>
<dbReference type="AlphaFoldDB" id="A0A0M5KZ15"/>
<sequence>MRILVALSMASMAVACTTPAMETPQDPPQVMGDGVCDASGLQGHIGHKATAESGAILLNESGAAKLRWIPPDSAVTMDYRKDRLNVSYDREMTITKISCG</sequence>
<organism evidence="2 3">
    <name type="scientific">Altererythrobacter epoxidivorans</name>
    <dbReference type="NCBI Taxonomy" id="361183"/>
    <lineage>
        <taxon>Bacteria</taxon>
        <taxon>Pseudomonadati</taxon>
        <taxon>Pseudomonadota</taxon>
        <taxon>Alphaproteobacteria</taxon>
        <taxon>Sphingomonadales</taxon>
        <taxon>Erythrobacteraceae</taxon>
        <taxon>Altererythrobacter</taxon>
    </lineage>
</organism>
<dbReference type="PATRIC" id="fig|361183.4.peg.347"/>
<dbReference type="Pfam" id="PF11720">
    <property type="entry name" value="Inhibitor_I78"/>
    <property type="match status" value="1"/>
</dbReference>
<dbReference type="EMBL" id="CP012669">
    <property type="protein sequence ID" value="ALE15661.1"/>
    <property type="molecule type" value="Genomic_DNA"/>
</dbReference>
<evidence type="ECO:0000313" key="2">
    <source>
        <dbReference type="EMBL" id="ALE15661.1"/>
    </source>
</evidence>
<evidence type="ECO:0008006" key="4">
    <source>
        <dbReference type="Google" id="ProtNLM"/>
    </source>
</evidence>
<name>A0A0M5KZ15_9SPHN</name>
<dbReference type="Proteomes" id="UP000057938">
    <property type="component" value="Chromosome"/>
</dbReference>
<dbReference type="PROSITE" id="PS51257">
    <property type="entry name" value="PROKAR_LIPOPROTEIN"/>
    <property type="match status" value="1"/>
</dbReference>